<dbReference type="Proteomes" id="UP000652761">
    <property type="component" value="Unassembled WGS sequence"/>
</dbReference>
<keyword evidence="2" id="KW-1185">Reference proteome</keyword>
<gene>
    <name evidence="1" type="ORF">Taro_011771</name>
</gene>
<comment type="caution">
    <text evidence="1">The sequence shown here is derived from an EMBL/GenBank/DDBJ whole genome shotgun (WGS) entry which is preliminary data.</text>
</comment>
<organism evidence="1 2">
    <name type="scientific">Colocasia esculenta</name>
    <name type="common">Wild taro</name>
    <name type="synonym">Arum esculentum</name>
    <dbReference type="NCBI Taxonomy" id="4460"/>
    <lineage>
        <taxon>Eukaryota</taxon>
        <taxon>Viridiplantae</taxon>
        <taxon>Streptophyta</taxon>
        <taxon>Embryophyta</taxon>
        <taxon>Tracheophyta</taxon>
        <taxon>Spermatophyta</taxon>
        <taxon>Magnoliopsida</taxon>
        <taxon>Liliopsida</taxon>
        <taxon>Araceae</taxon>
        <taxon>Aroideae</taxon>
        <taxon>Colocasieae</taxon>
        <taxon>Colocasia</taxon>
    </lineage>
</organism>
<reference evidence="1" key="1">
    <citation type="submission" date="2017-07" db="EMBL/GenBank/DDBJ databases">
        <title>Taro Niue Genome Assembly and Annotation.</title>
        <authorList>
            <person name="Atibalentja N."/>
            <person name="Keating K."/>
            <person name="Fields C.J."/>
        </authorList>
    </citation>
    <scope>NUCLEOTIDE SEQUENCE</scope>
    <source>
        <strain evidence="1">Niue_2</strain>
        <tissue evidence="1">Leaf</tissue>
    </source>
</reference>
<accession>A0A843U297</accession>
<evidence type="ECO:0000313" key="1">
    <source>
        <dbReference type="EMBL" id="MQL79332.1"/>
    </source>
</evidence>
<protein>
    <submittedName>
        <fullName evidence="1">Uncharacterized protein</fullName>
    </submittedName>
</protein>
<dbReference type="AlphaFoldDB" id="A0A843U297"/>
<dbReference type="EMBL" id="NMUH01000449">
    <property type="protein sequence ID" value="MQL79332.1"/>
    <property type="molecule type" value="Genomic_DNA"/>
</dbReference>
<sequence>MPTSASLSIKAQDYTTTFGAVCGNRRSHGSRTILILERGEQGDEIPSVARGLSPAIPPVDVAIAPAGANHDVPAPAAAAPTTTLEVAELRGQMQQLTGVCLALQV</sequence>
<evidence type="ECO:0000313" key="2">
    <source>
        <dbReference type="Proteomes" id="UP000652761"/>
    </source>
</evidence>
<proteinExistence type="predicted"/>
<name>A0A843U297_COLES</name>